<comment type="caution">
    <text evidence="4">The sequence shown here is derived from an EMBL/GenBank/DDBJ whole genome shotgun (WGS) entry which is preliminary data.</text>
</comment>
<evidence type="ECO:0000256" key="3">
    <source>
        <dbReference type="SAM" id="Phobius"/>
    </source>
</evidence>
<proteinExistence type="predicted"/>
<dbReference type="Gene3D" id="1.10.10.1320">
    <property type="entry name" value="Anti-sigma factor, zinc-finger domain"/>
    <property type="match status" value="1"/>
</dbReference>
<feature type="transmembrane region" description="Helical" evidence="3">
    <location>
        <begin position="87"/>
        <end position="105"/>
    </location>
</feature>
<evidence type="ECO:0008006" key="6">
    <source>
        <dbReference type="Google" id="ProtNLM"/>
    </source>
</evidence>
<dbReference type="RefSeq" id="WP_169383848.1">
    <property type="nucleotide sequence ID" value="NZ_JAAXLA010000055.1"/>
</dbReference>
<keyword evidence="3" id="KW-1133">Transmembrane helix</keyword>
<sequence>MTEAGCMRCHGMAAELALGVATGRERAEAVVHLQACPACRAEIDDLTRVHDRLRALIPYAEPPLGFETRVLERIGPPRRRPDRARRILVAAAVAVALLGGGWGLAATMTPRPPTPVAAGERTLLFAPLMTDGHETGQAFGYLGNPSWIYMYMEDVQPGQMLSCAVLRRDGARVVVGDFPAKGNDSFWGAPVPIERSTLAAIEVSDATTSRVLARADFAAPS</sequence>
<evidence type="ECO:0000313" key="5">
    <source>
        <dbReference type="Proteomes" id="UP000820669"/>
    </source>
</evidence>
<keyword evidence="3" id="KW-0812">Transmembrane</keyword>
<evidence type="ECO:0000313" key="4">
    <source>
        <dbReference type="EMBL" id="NMI00371.1"/>
    </source>
</evidence>
<keyword evidence="1" id="KW-0805">Transcription regulation</keyword>
<name>A0ABX1SFP3_9PSEU</name>
<protein>
    <recommendedName>
        <fullName evidence="6">Zinc finger protein</fullName>
    </recommendedName>
</protein>
<keyword evidence="3" id="KW-0472">Membrane</keyword>
<dbReference type="EMBL" id="JAAXLA010000055">
    <property type="protein sequence ID" value="NMI00371.1"/>
    <property type="molecule type" value="Genomic_DNA"/>
</dbReference>
<keyword evidence="5" id="KW-1185">Reference proteome</keyword>
<gene>
    <name evidence="4" type="ORF">HF526_24095</name>
</gene>
<evidence type="ECO:0000256" key="2">
    <source>
        <dbReference type="ARBA" id="ARBA00023163"/>
    </source>
</evidence>
<reference evidence="4 5" key="1">
    <citation type="submission" date="2020-04" db="EMBL/GenBank/DDBJ databases">
        <authorList>
            <person name="Klaysubun C."/>
            <person name="Duangmal K."/>
            <person name="Lipun K."/>
        </authorList>
    </citation>
    <scope>NUCLEOTIDE SEQUENCE [LARGE SCALE GENOMIC DNA]</scope>
    <source>
        <strain evidence="4 5">K10HN5</strain>
    </source>
</reference>
<keyword evidence="2" id="KW-0804">Transcription</keyword>
<accession>A0ABX1SFP3</accession>
<evidence type="ECO:0000256" key="1">
    <source>
        <dbReference type="ARBA" id="ARBA00023015"/>
    </source>
</evidence>
<dbReference type="InterPro" id="IPR041916">
    <property type="entry name" value="Anti_sigma_zinc_sf"/>
</dbReference>
<organism evidence="4 5">
    <name type="scientific">Pseudonocardia acidicola</name>
    <dbReference type="NCBI Taxonomy" id="2724939"/>
    <lineage>
        <taxon>Bacteria</taxon>
        <taxon>Bacillati</taxon>
        <taxon>Actinomycetota</taxon>
        <taxon>Actinomycetes</taxon>
        <taxon>Pseudonocardiales</taxon>
        <taxon>Pseudonocardiaceae</taxon>
        <taxon>Pseudonocardia</taxon>
    </lineage>
</organism>
<dbReference type="Proteomes" id="UP000820669">
    <property type="component" value="Unassembled WGS sequence"/>
</dbReference>